<accession>A0A6H5HDC5</accession>
<evidence type="ECO:0000313" key="1">
    <source>
        <dbReference type="EMBL" id="CAB0014678.1"/>
    </source>
</evidence>
<keyword evidence="2" id="KW-1185">Reference proteome</keyword>
<name>A0A6H5HDC5_9HEMI</name>
<dbReference type="AlphaFoldDB" id="A0A6H5HDC5"/>
<dbReference type="EMBL" id="CADCXU010028181">
    <property type="protein sequence ID" value="CAB0014678.1"/>
    <property type="molecule type" value="Genomic_DNA"/>
</dbReference>
<gene>
    <name evidence="1" type="ORF">NTEN_LOCUS19090</name>
</gene>
<organism evidence="1 2">
    <name type="scientific">Nesidiocoris tenuis</name>
    <dbReference type="NCBI Taxonomy" id="355587"/>
    <lineage>
        <taxon>Eukaryota</taxon>
        <taxon>Metazoa</taxon>
        <taxon>Ecdysozoa</taxon>
        <taxon>Arthropoda</taxon>
        <taxon>Hexapoda</taxon>
        <taxon>Insecta</taxon>
        <taxon>Pterygota</taxon>
        <taxon>Neoptera</taxon>
        <taxon>Paraneoptera</taxon>
        <taxon>Hemiptera</taxon>
        <taxon>Heteroptera</taxon>
        <taxon>Panheteroptera</taxon>
        <taxon>Cimicomorpha</taxon>
        <taxon>Miridae</taxon>
        <taxon>Dicyphina</taxon>
        <taxon>Nesidiocoris</taxon>
    </lineage>
</organism>
<proteinExistence type="predicted"/>
<dbReference type="Proteomes" id="UP000479000">
    <property type="component" value="Unassembled WGS sequence"/>
</dbReference>
<protein>
    <submittedName>
        <fullName evidence="1">Uncharacterized protein</fullName>
    </submittedName>
</protein>
<reference evidence="1 2" key="1">
    <citation type="submission" date="2020-02" db="EMBL/GenBank/DDBJ databases">
        <authorList>
            <person name="Ferguson B K."/>
        </authorList>
    </citation>
    <scope>NUCLEOTIDE SEQUENCE [LARGE SCALE GENOMIC DNA]</scope>
</reference>
<feature type="non-terminal residue" evidence="1">
    <location>
        <position position="223"/>
    </location>
</feature>
<evidence type="ECO:0000313" key="2">
    <source>
        <dbReference type="Proteomes" id="UP000479000"/>
    </source>
</evidence>
<sequence length="223" mass="25369">MIDDAEEPPPPPIRLPLITLLMEYLIQREDPVEYSPQLFSEEIDFAKLLAPNVTAFQLETPTYRMCNPTEISPFQTSILTLVKFVDEGSAPSKRETIDERDTPPNKKCGHKAKNVTSLQRALKVLETLMAALFWSLAKKRLVRILGNSAYLDRRSIGHDGSPGRSIVERGLFNLWHLLSWKYRFPSPRVECLRGAKKGGHLKTYTGDIGDRADSFIIFNEVRK</sequence>